<feature type="compositionally biased region" description="Basic residues" evidence="8">
    <location>
        <begin position="482"/>
        <end position="496"/>
    </location>
</feature>
<evidence type="ECO:0000256" key="4">
    <source>
        <dbReference type="ARBA" id="ARBA00022840"/>
    </source>
</evidence>
<dbReference type="SUPFAM" id="SSF52540">
    <property type="entry name" value="P-loop containing nucleoside triphosphate hydrolases"/>
    <property type="match status" value="1"/>
</dbReference>
<evidence type="ECO:0000256" key="2">
    <source>
        <dbReference type="ARBA" id="ARBA00007448"/>
    </source>
</evidence>
<comment type="similarity">
    <text evidence="2">Belongs to the AAA ATPase family. BCS1 subfamily.</text>
</comment>
<evidence type="ECO:0000313" key="11">
    <source>
        <dbReference type="Proteomes" id="UP000236630"/>
    </source>
</evidence>
<evidence type="ECO:0000256" key="1">
    <source>
        <dbReference type="ARBA" id="ARBA00001946"/>
    </source>
</evidence>
<evidence type="ECO:0000256" key="7">
    <source>
        <dbReference type="RuleBase" id="RU003651"/>
    </source>
</evidence>
<accession>A0A2H5NV99</accession>
<evidence type="ECO:0000256" key="3">
    <source>
        <dbReference type="ARBA" id="ARBA00022801"/>
    </source>
</evidence>
<dbReference type="GO" id="GO:0005524">
    <property type="term" value="F:ATP binding"/>
    <property type="evidence" value="ECO:0007669"/>
    <property type="project" value="UniProtKB-KW"/>
</dbReference>
<dbReference type="GO" id="GO:0016887">
    <property type="term" value="F:ATP hydrolysis activity"/>
    <property type="evidence" value="ECO:0007669"/>
    <property type="project" value="InterPro"/>
</dbReference>
<feature type="compositionally biased region" description="Basic and acidic residues" evidence="8">
    <location>
        <begin position="467"/>
        <end position="477"/>
    </location>
</feature>
<keyword evidence="5" id="KW-0460">Magnesium</keyword>
<organism evidence="10 11">
    <name type="scientific">Citrus unshiu</name>
    <name type="common">Satsuma mandarin</name>
    <name type="synonym">Citrus nobilis var. unshiu</name>
    <dbReference type="NCBI Taxonomy" id="55188"/>
    <lineage>
        <taxon>Eukaryota</taxon>
        <taxon>Viridiplantae</taxon>
        <taxon>Streptophyta</taxon>
        <taxon>Embryophyta</taxon>
        <taxon>Tracheophyta</taxon>
        <taxon>Spermatophyta</taxon>
        <taxon>Magnoliopsida</taxon>
        <taxon>eudicotyledons</taxon>
        <taxon>Gunneridae</taxon>
        <taxon>Pentapetalae</taxon>
        <taxon>rosids</taxon>
        <taxon>malvids</taxon>
        <taxon>Sapindales</taxon>
        <taxon>Rutaceae</taxon>
        <taxon>Aurantioideae</taxon>
        <taxon>Citrus</taxon>
    </lineage>
</organism>
<dbReference type="Pfam" id="PF25568">
    <property type="entry name" value="AAA_lid_At3g28540"/>
    <property type="match status" value="1"/>
</dbReference>
<dbReference type="Proteomes" id="UP000236630">
    <property type="component" value="Unassembled WGS sequence"/>
</dbReference>
<dbReference type="InterPro" id="IPR025753">
    <property type="entry name" value="AAA_N_dom"/>
</dbReference>
<evidence type="ECO:0000256" key="8">
    <source>
        <dbReference type="SAM" id="MobiDB-lite"/>
    </source>
</evidence>
<reference evidence="10 11" key="1">
    <citation type="journal article" date="2017" name="Front. Genet.">
        <title>Draft sequencing of the heterozygous diploid genome of Satsuma (Citrus unshiu Marc.) using a hybrid assembly approach.</title>
        <authorList>
            <person name="Shimizu T."/>
            <person name="Tanizawa Y."/>
            <person name="Mochizuki T."/>
            <person name="Nagasaki H."/>
            <person name="Yoshioka T."/>
            <person name="Toyoda A."/>
            <person name="Fujiyama A."/>
            <person name="Kaminuma E."/>
            <person name="Nakamura Y."/>
        </authorList>
    </citation>
    <scope>NUCLEOTIDE SEQUENCE [LARGE SCALE GENOMIC DNA]</scope>
    <source>
        <strain evidence="11">cv. Miyagawa wase</strain>
    </source>
</reference>
<feature type="domain" description="AAA+ ATPase" evidence="9">
    <location>
        <begin position="247"/>
        <end position="382"/>
    </location>
</feature>
<comment type="catalytic activity">
    <reaction evidence="6">
        <text>ATP + H2O = ADP + phosphate + H(+)</text>
        <dbReference type="Rhea" id="RHEA:13065"/>
        <dbReference type="ChEBI" id="CHEBI:15377"/>
        <dbReference type="ChEBI" id="CHEBI:15378"/>
        <dbReference type="ChEBI" id="CHEBI:30616"/>
        <dbReference type="ChEBI" id="CHEBI:43474"/>
        <dbReference type="ChEBI" id="CHEBI:456216"/>
    </reaction>
</comment>
<dbReference type="EMBL" id="BDQV01000022">
    <property type="protein sequence ID" value="GAY44053.1"/>
    <property type="molecule type" value="Genomic_DNA"/>
</dbReference>
<dbReference type="AlphaFoldDB" id="A0A2H5NV99"/>
<dbReference type="SMART" id="SM00382">
    <property type="entry name" value="AAA"/>
    <property type="match status" value="1"/>
</dbReference>
<dbReference type="PANTHER" id="PTHR23070">
    <property type="entry name" value="BCS1 AAA-TYPE ATPASE"/>
    <property type="match status" value="1"/>
</dbReference>
<name>A0A2H5NV99_CITUN</name>
<dbReference type="Gene3D" id="6.10.280.40">
    <property type="match status" value="1"/>
</dbReference>
<gene>
    <name evidence="10" type="ORF">CUMW_079310</name>
</gene>
<comment type="cofactor">
    <cofactor evidence="1">
        <name>Mg(2+)</name>
        <dbReference type="ChEBI" id="CHEBI:18420"/>
    </cofactor>
</comment>
<dbReference type="STRING" id="55188.A0A2H5NV99"/>
<dbReference type="InterPro" id="IPR050747">
    <property type="entry name" value="Mitochondrial_chaperone_BCS1"/>
</dbReference>
<dbReference type="InterPro" id="IPR003960">
    <property type="entry name" value="ATPase_AAA_CS"/>
</dbReference>
<keyword evidence="11" id="KW-1185">Reference proteome</keyword>
<dbReference type="InterPro" id="IPR027417">
    <property type="entry name" value="P-loop_NTPase"/>
</dbReference>
<dbReference type="Gene3D" id="3.40.50.300">
    <property type="entry name" value="P-loop containing nucleotide triphosphate hydrolases"/>
    <property type="match status" value="1"/>
</dbReference>
<protein>
    <recommendedName>
        <fullName evidence="9">AAA+ ATPase domain-containing protein</fullName>
    </recommendedName>
</protein>
<dbReference type="CDD" id="cd19510">
    <property type="entry name" value="RecA-like_BCS1"/>
    <property type="match status" value="1"/>
</dbReference>
<comment type="caution">
    <text evidence="10">The sequence shown here is derived from an EMBL/GenBank/DDBJ whole genome shotgun (WGS) entry which is preliminary data.</text>
</comment>
<evidence type="ECO:0000256" key="5">
    <source>
        <dbReference type="ARBA" id="ARBA00022842"/>
    </source>
</evidence>
<evidence type="ECO:0000256" key="6">
    <source>
        <dbReference type="ARBA" id="ARBA00049360"/>
    </source>
</evidence>
<keyword evidence="3" id="KW-0378">Hydrolase</keyword>
<dbReference type="InterPro" id="IPR058017">
    <property type="entry name" value="At3g28540-like_C"/>
</dbReference>
<dbReference type="Pfam" id="PF00004">
    <property type="entry name" value="AAA"/>
    <property type="match status" value="1"/>
</dbReference>
<dbReference type="GO" id="GO:0006950">
    <property type="term" value="P:response to stress"/>
    <property type="evidence" value="ECO:0007669"/>
    <property type="project" value="UniProtKB-ARBA"/>
</dbReference>
<feature type="region of interest" description="Disordered" evidence="8">
    <location>
        <begin position="450"/>
        <end position="496"/>
    </location>
</feature>
<dbReference type="InterPro" id="IPR003959">
    <property type="entry name" value="ATPase_AAA_core"/>
</dbReference>
<evidence type="ECO:0000259" key="9">
    <source>
        <dbReference type="SMART" id="SM00382"/>
    </source>
</evidence>
<dbReference type="Pfam" id="PF14363">
    <property type="entry name" value="AAA_assoc"/>
    <property type="match status" value="1"/>
</dbReference>
<keyword evidence="7" id="KW-0547">Nucleotide-binding</keyword>
<evidence type="ECO:0000313" key="10">
    <source>
        <dbReference type="EMBL" id="GAY44053.1"/>
    </source>
</evidence>
<proteinExistence type="inferred from homology"/>
<dbReference type="SMR" id="A0A2H5NV99"/>
<dbReference type="PROSITE" id="PS00674">
    <property type="entry name" value="AAA"/>
    <property type="match status" value="1"/>
</dbReference>
<dbReference type="InterPro" id="IPR003593">
    <property type="entry name" value="AAA+_ATPase"/>
</dbReference>
<keyword evidence="4 7" id="KW-0067">ATP-binding</keyword>
<sequence length="496" mass="56249">MFSLSSMPSTSSVLSTYTTFAASAMLVRTILNEVQTITNQFIPQKLQDILSSKLEGLFGKFSDQLTLIIEQSEGFSVNEIYQAAELYLSTRITPSIQQLRVSQSPREKSLSVTINKGQKVVDTFEGMQLTWELVTTENQKTSFDYDIGLYASETAEHKSFHLSFSKIFKDKVLNKYLPYVAERSKAIKETKKVIKLYSLCAADAINLDHPSTFDTLAMDPVLKQALIDDLDRFVKRREFYSRVGKAWKRGYLLYGPPGTGKSSLIAAMANYLKFDIYDMELASLRSNSDLRRLLVSTGNRSILVIEDIDCSIELENRQCGGGYDENNSQVTLSGLLNFVDGLWSSCGDERIIVFTTNYKERLDPALLRPGRMDMHIHMSYLTPGGFKILAFNYLKIKSHSMFDEIEELIKEVEVTPAEVAEEFMKSEDADVALNGLVDFLLRKKEQTMKCEEPKVDEGTQGNEEENESLKSEEDCTGQKRNNVNKKKKKKKKLKSF</sequence>